<dbReference type="InterPro" id="IPR015349">
    <property type="entry name" value="OCT_dom"/>
</dbReference>
<proteinExistence type="predicted"/>
<dbReference type="EMBL" id="CASHTH010000178">
    <property type="protein sequence ID" value="CAI7993213.1"/>
    <property type="molecule type" value="Genomic_DNA"/>
</dbReference>
<keyword evidence="2" id="KW-0547">Nucleotide-binding</keyword>
<dbReference type="PANTHER" id="PTHR11702:SF31">
    <property type="entry name" value="MITOCHONDRIAL RIBOSOME-ASSOCIATED GTPASE 2"/>
    <property type="match status" value="1"/>
</dbReference>
<gene>
    <name evidence="6" type="ORF">GBAR_LOCUS1221</name>
</gene>
<dbReference type="PROSITE" id="PS51710">
    <property type="entry name" value="G_OBG"/>
    <property type="match status" value="1"/>
</dbReference>
<dbReference type="Pfam" id="PF09269">
    <property type="entry name" value="DUF1967"/>
    <property type="match status" value="1"/>
</dbReference>
<comment type="cofactor">
    <cofactor evidence="1">
        <name>Mg(2+)</name>
        <dbReference type="ChEBI" id="CHEBI:18420"/>
    </cofactor>
</comment>
<dbReference type="Proteomes" id="UP001174909">
    <property type="component" value="Unassembled WGS sequence"/>
</dbReference>
<dbReference type="SUPFAM" id="SSF102741">
    <property type="entry name" value="Obg GTP-binding protein C-terminal domain"/>
    <property type="match status" value="1"/>
</dbReference>
<dbReference type="PANTHER" id="PTHR11702">
    <property type="entry name" value="DEVELOPMENTALLY REGULATED GTP-BINDING PROTEIN-RELATED"/>
    <property type="match status" value="1"/>
</dbReference>
<keyword evidence="3" id="KW-0342">GTP-binding</keyword>
<dbReference type="GO" id="GO:0005525">
    <property type="term" value="F:GTP binding"/>
    <property type="evidence" value="ECO:0007669"/>
    <property type="project" value="UniProtKB-KW"/>
</dbReference>
<sequence length="198" mass="22426">MIDGSADDPLRDFRQINSELRMFNETLSAKPQVVVVNKMDITEVQEIAPLLSEMFADEFGLLPYSDRNTAARGRLRGRGADVPEDERTLHFISAVTQSGLDGLLDNVLAALESEYEELPVLRPKPRRETVLVRKRGDVFDVRARRAVRIAALLNEDDWNARMQFLGYLQRAGVVRALENAGVLPGDTVRFGEVEWEWE</sequence>
<evidence type="ECO:0000256" key="3">
    <source>
        <dbReference type="ARBA" id="ARBA00023134"/>
    </source>
</evidence>
<keyword evidence="7" id="KW-1185">Reference proteome</keyword>
<evidence type="ECO:0000259" key="5">
    <source>
        <dbReference type="PROSITE" id="PS51881"/>
    </source>
</evidence>
<accession>A0AA35VUP6</accession>
<dbReference type="NCBIfam" id="TIGR03595">
    <property type="entry name" value="Obg_CgtA_exten"/>
    <property type="match status" value="1"/>
</dbReference>
<dbReference type="InterPro" id="IPR031167">
    <property type="entry name" value="G_OBG"/>
</dbReference>
<reference evidence="6" key="1">
    <citation type="submission" date="2023-03" db="EMBL/GenBank/DDBJ databases">
        <authorList>
            <person name="Steffen K."/>
            <person name="Cardenas P."/>
        </authorList>
    </citation>
    <scope>NUCLEOTIDE SEQUENCE</scope>
</reference>
<dbReference type="Gene3D" id="3.40.50.300">
    <property type="entry name" value="P-loop containing nucleotide triphosphate hydrolases"/>
    <property type="match status" value="1"/>
</dbReference>
<evidence type="ECO:0000313" key="6">
    <source>
        <dbReference type="EMBL" id="CAI7993213.1"/>
    </source>
</evidence>
<evidence type="ECO:0000313" key="7">
    <source>
        <dbReference type="Proteomes" id="UP001174909"/>
    </source>
</evidence>
<comment type="caution">
    <text evidence="6">The sequence shown here is derived from an EMBL/GenBank/DDBJ whole genome shotgun (WGS) entry which is preliminary data.</text>
</comment>
<evidence type="ECO:0000256" key="1">
    <source>
        <dbReference type="ARBA" id="ARBA00001946"/>
    </source>
</evidence>
<evidence type="ECO:0000256" key="2">
    <source>
        <dbReference type="ARBA" id="ARBA00022741"/>
    </source>
</evidence>
<dbReference type="SUPFAM" id="SSF52540">
    <property type="entry name" value="P-loop containing nucleoside triphosphate hydrolases"/>
    <property type="match status" value="1"/>
</dbReference>
<dbReference type="Gene3D" id="3.30.300.350">
    <property type="entry name" value="GTP-binding protein OBG, C-terminal domain"/>
    <property type="match status" value="1"/>
</dbReference>
<dbReference type="PROSITE" id="PS51881">
    <property type="entry name" value="OCT"/>
    <property type="match status" value="1"/>
</dbReference>
<dbReference type="GO" id="GO:0003924">
    <property type="term" value="F:GTPase activity"/>
    <property type="evidence" value="ECO:0007669"/>
    <property type="project" value="InterPro"/>
</dbReference>
<dbReference type="AlphaFoldDB" id="A0AA35VUP6"/>
<evidence type="ECO:0000259" key="4">
    <source>
        <dbReference type="PROSITE" id="PS51710"/>
    </source>
</evidence>
<organism evidence="6 7">
    <name type="scientific">Geodia barretti</name>
    <name type="common">Barrett's horny sponge</name>
    <dbReference type="NCBI Taxonomy" id="519541"/>
    <lineage>
        <taxon>Eukaryota</taxon>
        <taxon>Metazoa</taxon>
        <taxon>Porifera</taxon>
        <taxon>Demospongiae</taxon>
        <taxon>Heteroscleromorpha</taxon>
        <taxon>Tetractinellida</taxon>
        <taxon>Astrophorina</taxon>
        <taxon>Geodiidae</taxon>
        <taxon>Geodia</taxon>
    </lineage>
</organism>
<feature type="domain" description="OBG-type G" evidence="4">
    <location>
        <begin position="1"/>
        <end position="112"/>
    </location>
</feature>
<dbReference type="InterPro" id="IPR027417">
    <property type="entry name" value="P-loop_NTPase"/>
</dbReference>
<name>A0AA35VUP6_GEOBA</name>
<dbReference type="InterPro" id="IPR036346">
    <property type="entry name" value="GTP-bd_prot_GTP1/OBG_C_sf"/>
</dbReference>
<dbReference type="InterPro" id="IPR045086">
    <property type="entry name" value="OBG_GTPase"/>
</dbReference>
<protein>
    <submittedName>
        <fullName evidence="6">GTPase Obg</fullName>
    </submittedName>
</protein>
<feature type="domain" description="OCT" evidence="5">
    <location>
        <begin position="121"/>
        <end position="198"/>
    </location>
</feature>